<evidence type="ECO:0000313" key="8">
    <source>
        <dbReference type="EMBL" id="CBG39426.1"/>
    </source>
</evidence>
<name>D3UG05_HELM1</name>
<sequence length="130" mass="14870">MATRSQAREAVIGFLYAYDIGNLEIRKMAVDILEEKKIRNKQQSFALDLFDGILKNLDLLDEQITRHLKDWEFKKLGGMERAILRLGAYEILCCQIDKPIVINEAIELAKSYGEEMAPKLINGVLDSLKK</sequence>
<keyword evidence="9" id="KW-1185">Reference proteome</keyword>
<dbReference type="GO" id="GO:0031564">
    <property type="term" value="P:transcription antitermination"/>
    <property type="evidence" value="ECO:0007669"/>
    <property type="project" value="UniProtKB-KW"/>
</dbReference>
<evidence type="ECO:0000256" key="3">
    <source>
        <dbReference type="ARBA" id="ARBA00022884"/>
    </source>
</evidence>
<keyword evidence="5 6" id="KW-0804">Transcription</keyword>
<dbReference type="RefSeq" id="WP_013022521.1">
    <property type="nucleotide sequence ID" value="NC_013949.1"/>
</dbReference>
<evidence type="ECO:0000259" key="7">
    <source>
        <dbReference type="Pfam" id="PF01029"/>
    </source>
</evidence>
<protein>
    <recommendedName>
        <fullName evidence="6">Transcription antitermination protein NusB</fullName>
    </recommendedName>
    <alternativeName>
        <fullName evidence="6">Antitermination factor NusB</fullName>
    </alternativeName>
</protein>
<accession>D3UG05</accession>
<dbReference type="GO" id="GO:0003723">
    <property type="term" value="F:RNA binding"/>
    <property type="evidence" value="ECO:0007669"/>
    <property type="project" value="UniProtKB-UniRule"/>
</dbReference>
<dbReference type="KEGG" id="hms:HMU01640"/>
<dbReference type="HAMAP" id="MF_00073">
    <property type="entry name" value="NusB"/>
    <property type="match status" value="1"/>
</dbReference>
<dbReference type="AlphaFoldDB" id="D3UG05"/>
<dbReference type="Proteomes" id="UP000001522">
    <property type="component" value="Chromosome"/>
</dbReference>
<dbReference type="Pfam" id="PF01029">
    <property type="entry name" value="NusB"/>
    <property type="match status" value="1"/>
</dbReference>
<dbReference type="HOGENOM" id="CLU_087843_3_3_7"/>
<comment type="similarity">
    <text evidence="1 6">Belongs to the NusB family.</text>
</comment>
<dbReference type="InterPro" id="IPR006027">
    <property type="entry name" value="NusB_RsmB_TIM44"/>
</dbReference>
<keyword evidence="4 6" id="KW-0805">Transcription regulation</keyword>
<dbReference type="InterPro" id="IPR035926">
    <property type="entry name" value="NusB-like_sf"/>
</dbReference>
<comment type="function">
    <text evidence="6">Involved in transcription antitermination. Required for transcription of ribosomal RNA (rRNA) genes. Binds specifically to the boxA antiterminator sequence of the ribosomal RNA (rrn) operons.</text>
</comment>
<dbReference type="PANTHER" id="PTHR11078">
    <property type="entry name" value="N UTILIZATION SUBSTANCE PROTEIN B-RELATED"/>
    <property type="match status" value="1"/>
</dbReference>
<proteinExistence type="inferred from homology"/>
<dbReference type="GO" id="GO:0006353">
    <property type="term" value="P:DNA-templated transcription termination"/>
    <property type="evidence" value="ECO:0007669"/>
    <property type="project" value="UniProtKB-UniRule"/>
</dbReference>
<dbReference type="PANTHER" id="PTHR11078:SF3">
    <property type="entry name" value="ANTITERMINATION NUSB DOMAIN-CONTAINING PROTEIN"/>
    <property type="match status" value="1"/>
</dbReference>
<keyword evidence="3 6" id="KW-0694">RNA-binding</keyword>
<dbReference type="Gene3D" id="1.10.940.10">
    <property type="entry name" value="NusB-like"/>
    <property type="match status" value="1"/>
</dbReference>
<dbReference type="STRING" id="679897.HMU01640"/>
<keyword evidence="2 6" id="KW-0889">Transcription antitermination</keyword>
<dbReference type="eggNOG" id="COG0781">
    <property type="taxonomic scope" value="Bacteria"/>
</dbReference>
<evidence type="ECO:0000256" key="5">
    <source>
        <dbReference type="ARBA" id="ARBA00023163"/>
    </source>
</evidence>
<evidence type="ECO:0000256" key="6">
    <source>
        <dbReference type="HAMAP-Rule" id="MF_00073"/>
    </source>
</evidence>
<evidence type="ECO:0000256" key="1">
    <source>
        <dbReference type="ARBA" id="ARBA00005952"/>
    </source>
</evidence>
<organism evidence="8 9">
    <name type="scientific">Helicobacter mustelae (strain ATCC 43772 / CCUG 25715 / CIP 103759 / LMG 18044 / NCTC 12198 / R85-136P)</name>
    <name type="common">Campylobacter mustelae</name>
    <dbReference type="NCBI Taxonomy" id="679897"/>
    <lineage>
        <taxon>Bacteria</taxon>
        <taxon>Pseudomonadati</taxon>
        <taxon>Campylobacterota</taxon>
        <taxon>Epsilonproteobacteria</taxon>
        <taxon>Campylobacterales</taxon>
        <taxon>Helicobacteraceae</taxon>
        <taxon>Helicobacter</taxon>
    </lineage>
</organism>
<dbReference type="InterPro" id="IPR011605">
    <property type="entry name" value="NusB_fam"/>
</dbReference>
<reference evidence="8 9" key="1">
    <citation type="journal article" date="2010" name="BMC Genomics">
        <title>Comparative genomics and proteomics of Helicobacter mustelae, an ulcerogenic and carcinogenic gastric pathogen.</title>
        <authorList>
            <person name="O'Toole P.W."/>
            <person name="Snelling W.J."/>
            <person name="Canchaya C."/>
            <person name="Forde B.M."/>
            <person name="Hardie K.R."/>
            <person name="Josenhans C."/>
            <person name="Graham R.L.J."/>
            <person name="McMullan G."/>
            <person name="Parkhill J."/>
            <person name="Belda E."/>
            <person name="Bentley S.D."/>
        </authorList>
    </citation>
    <scope>NUCLEOTIDE SEQUENCE [LARGE SCALE GENOMIC DNA]</scope>
    <source>
        <strain evidence="9">ATCC 43772 / LMG 18044 / NCTC 12198 / 12198</strain>
    </source>
</reference>
<evidence type="ECO:0000313" key="9">
    <source>
        <dbReference type="Proteomes" id="UP000001522"/>
    </source>
</evidence>
<evidence type="ECO:0000256" key="2">
    <source>
        <dbReference type="ARBA" id="ARBA00022814"/>
    </source>
</evidence>
<dbReference type="SUPFAM" id="SSF48013">
    <property type="entry name" value="NusB-like"/>
    <property type="match status" value="1"/>
</dbReference>
<gene>
    <name evidence="6 8" type="primary">nusB</name>
    <name evidence="8" type="ordered locus">HMU01640</name>
</gene>
<dbReference type="EMBL" id="FN555004">
    <property type="protein sequence ID" value="CBG39426.1"/>
    <property type="molecule type" value="Genomic_DNA"/>
</dbReference>
<dbReference type="NCBIfam" id="TIGR01951">
    <property type="entry name" value="nusB"/>
    <property type="match status" value="1"/>
</dbReference>
<feature type="domain" description="NusB/RsmB/TIM44" evidence="7">
    <location>
        <begin position="6"/>
        <end position="129"/>
    </location>
</feature>
<evidence type="ECO:0000256" key="4">
    <source>
        <dbReference type="ARBA" id="ARBA00023015"/>
    </source>
</evidence>
<dbReference type="GO" id="GO:0005829">
    <property type="term" value="C:cytosol"/>
    <property type="evidence" value="ECO:0007669"/>
    <property type="project" value="TreeGrafter"/>
</dbReference>